<sequence>MNQCDGPMLHPVSFPITSANTNFLFFPFCHPKSHKFTTPPLLHHKVGRVIFSSLSLLSSMENPPQGYRKNVGICLMSKKIFAASRLDILDSWQMPQGGIEENEDLRSAAIRELREEMGVSSADIIAKVPYWLTFDFPDVREKLRHQWG</sequence>
<dbReference type="SUPFAM" id="SSF55811">
    <property type="entry name" value="Nudix"/>
    <property type="match status" value="1"/>
</dbReference>
<dbReference type="GO" id="GO:0016462">
    <property type="term" value="F:pyrophosphatase activity"/>
    <property type="evidence" value="ECO:0007669"/>
    <property type="project" value="UniProtKB-ARBA"/>
</dbReference>
<gene>
    <name evidence="4" type="ORF">Adt_27716</name>
</gene>
<dbReference type="PRINTS" id="PR00502">
    <property type="entry name" value="NUDIXFAMILY"/>
</dbReference>
<dbReference type="Gene3D" id="3.90.79.10">
    <property type="entry name" value="Nucleoside Triphosphate Pyrophosphohydrolase"/>
    <property type="match status" value="1"/>
</dbReference>
<keyword evidence="5" id="KW-1185">Reference proteome</keyword>
<evidence type="ECO:0000313" key="4">
    <source>
        <dbReference type="EMBL" id="KAL2492088.1"/>
    </source>
</evidence>
<keyword evidence="1 2" id="KW-0378">Hydrolase</keyword>
<feature type="domain" description="Nudix hydrolase" evidence="3">
    <location>
        <begin position="66"/>
        <end position="148"/>
    </location>
</feature>
<dbReference type="AlphaFoldDB" id="A0ABD1RUV6"/>
<name>A0ABD1RUV6_9LAMI</name>
<dbReference type="PANTHER" id="PTHR11839">
    <property type="entry name" value="UDP/ADP-SUGAR PYROPHOSPHATASE"/>
    <property type="match status" value="1"/>
</dbReference>
<evidence type="ECO:0000256" key="2">
    <source>
        <dbReference type="RuleBase" id="RU003476"/>
    </source>
</evidence>
<dbReference type="Pfam" id="PF00293">
    <property type="entry name" value="NUDIX"/>
    <property type="match status" value="1"/>
</dbReference>
<organism evidence="4 5">
    <name type="scientific">Abeliophyllum distichum</name>
    <dbReference type="NCBI Taxonomy" id="126358"/>
    <lineage>
        <taxon>Eukaryota</taxon>
        <taxon>Viridiplantae</taxon>
        <taxon>Streptophyta</taxon>
        <taxon>Embryophyta</taxon>
        <taxon>Tracheophyta</taxon>
        <taxon>Spermatophyta</taxon>
        <taxon>Magnoliopsida</taxon>
        <taxon>eudicotyledons</taxon>
        <taxon>Gunneridae</taxon>
        <taxon>Pentapetalae</taxon>
        <taxon>asterids</taxon>
        <taxon>lamiids</taxon>
        <taxon>Lamiales</taxon>
        <taxon>Oleaceae</taxon>
        <taxon>Forsythieae</taxon>
        <taxon>Abeliophyllum</taxon>
    </lineage>
</organism>
<accession>A0ABD1RUV6</accession>
<dbReference type="PANTHER" id="PTHR11839:SF22">
    <property type="entry name" value="NUDIX HYDROLASE 26, CHLOROPLASTIC"/>
    <property type="match status" value="1"/>
</dbReference>
<dbReference type="PROSITE" id="PS51462">
    <property type="entry name" value="NUDIX"/>
    <property type="match status" value="1"/>
</dbReference>
<evidence type="ECO:0000313" key="5">
    <source>
        <dbReference type="Proteomes" id="UP001604336"/>
    </source>
</evidence>
<dbReference type="PROSITE" id="PS00893">
    <property type="entry name" value="NUDIX_BOX"/>
    <property type="match status" value="1"/>
</dbReference>
<protein>
    <submittedName>
        <fullName evidence="4">Nudix hydrolase 26</fullName>
    </submittedName>
</protein>
<dbReference type="InterPro" id="IPR000086">
    <property type="entry name" value="NUDIX_hydrolase_dom"/>
</dbReference>
<evidence type="ECO:0000259" key="3">
    <source>
        <dbReference type="PROSITE" id="PS51462"/>
    </source>
</evidence>
<dbReference type="EMBL" id="JBFOLK010000008">
    <property type="protein sequence ID" value="KAL2492088.1"/>
    <property type="molecule type" value="Genomic_DNA"/>
</dbReference>
<dbReference type="Proteomes" id="UP001604336">
    <property type="component" value="Unassembled WGS sequence"/>
</dbReference>
<proteinExistence type="inferred from homology"/>
<dbReference type="InterPro" id="IPR020084">
    <property type="entry name" value="NUDIX_hydrolase_CS"/>
</dbReference>
<comment type="similarity">
    <text evidence="2">Belongs to the Nudix hydrolase family.</text>
</comment>
<comment type="caution">
    <text evidence="4">The sequence shown here is derived from an EMBL/GenBank/DDBJ whole genome shotgun (WGS) entry which is preliminary data.</text>
</comment>
<evidence type="ECO:0000256" key="1">
    <source>
        <dbReference type="ARBA" id="ARBA00022801"/>
    </source>
</evidence>
<dbReference type="InterPro" id="IPR015797">
    <property type="entry name" value="NUDIX_hydrolase-like_dom_sf"/>
</dbReference>
<dbReference type="InterPro" id="IPR020476">
    <property type="entry name" value="Nudix_hydrolase"/>
</dbReference>
<reference evidence="5" key="1">
    <citation type="submission" date="2024-07" db="EMBL/GenBank/DDBJ databases">
        <title>Two chromosome-level genome assemblies of Korean endemic species Abeliophyllum distichum and Forsythia ovata (Oleaceae).</title>
        <authorList>
            <person name="Jang H."/>
        </authorList>
    </citation>
    <scope>NUCLEOTIDE SEQUENCE [LARGE SCALE GENOMIC DNA]</scope>
</reference>